<organism evidence="4 5">
    <name type="scientific">Brachybacterium equifaecis</name>
    <dbReference type="NCBI Taxonomy" id="2910770"/>
    <lineage>
        <taxon>Bacteria</taxon>
        <taxon>Bacillati</taxon>
        <taxon>Actinomycetota</taxon>
        <taxon>Actinomycetes</taxon>
        <taxon>Micrococcales</taxon>
        <taxon>Dermabacteraceae</taxon>
        <taxon>Brachybacterium</taxon>
    </lineage>
</organism>
<dbReference type="PANTHER" id="PTHR34580:SF3">
    <property type="entry name" value="PROTEIN PAFB"/>
    <property type="match status" value="1"/>
</dbReference>
<dbReference type="SUPFAM" id="SSF46785">
    <property type="entry name" value="Winged helix' DNA-binding domain"/>
    <property type="match status" value="1"/>
</dbReference>
<dbReference type="Pfam" id="PF13280">
    <property type="entry name" value="WYL"/>
    <property type="match status" value="1"/>
</dbReference>
<comment type="caution">
    <text evidence="4">The sequence shown here is derived from an EMBL/GenBank/DDBJ whole genome shotgun (WGS) entry which is preliminary data.</text>
</comment>
<dbReference type="InterPro" id="IPR057727">
    <property type="entry name" value="WCX_dom"/>
</dbReference>
<protein>
    <submittedName>
        <fullName evidence="4">YafY family transcriptional regulator</fullName>
    </submittedName>
</protein>
<dbReference type="PROSITE" id="PS51000">
    <property type="entry name" value="HTH_DEOR_2"/>
    <property type="match status" value="1"/>
</dbReference>
<feature type="domain" description="HTH deoR-type" evidence="3">
    <location>
        <begin position="4"/>
        <end position="59"/>
    </location>
</feature>
<dbReference type="InterPro" id="IPR028349">
    <property type="entry name" value="PafC-like"/>
</dbReference>
<dbReference type="InterPro" id="IPR013196">
    <property type="entry name" value="HTH_11"/>
</dbReference>
<name>A0ABT0R3Z0_9MICO</name>
<gene>
    <name evidence="4" type="ORF">Bequi_12580</name>
</gene>
<dbReference type="PROSITE" id="PS52050">
    <property type="entry name" value="WYL"/>
    <property type="match status" value="1"/>
</dbReference>
<evidence type="ECO:0000256" key="2">
    <source>
        <dbReference type="ARBA" id="ARBA00023163"/>
    </source>
</evidence>
<evidence type="ECO:0000313" key="4">
    <source>
        <dbReference type="EMBL" id="MCL6424203.1"/>
    </source>
</evidence>
<dbReference type="PANTHER" id="PTHR34580">
    <property type="match status" value="1"/>
</dbReference>
<evidence type="ECO:0000259" key="3">
    <source>
        <dbReference type="PROSITE" id="PS51000"/>
    </source>
</evidence>
<reference evidence="4" key="1">
    <citation type="submission" date="2022-02" db="EMBL/GenBank/DDBJ databases">
        <authorList>
            <person name="Lee M."/>
            <person name="Kim S.-J."/>
            <person name="Jung M.-Y."/>
        </authorList>
    </citation>
    <scope>NUCLEOTIDE SEQUENCE</scope>
    <source>
        <strain evidence="4">JHP9</strain>
    </source>
</reference>
<dbReference type="PIRSF" id="PIRSF016838">
    <property type="entry name" value="PafC"/>
    <property type="match status" value="1"/>
</dbReference>
<proteinExistence type="predicted"/>
<keyword evidence="2" id="KW-0804">Transcription</keyword>
<dbReference type="InterPro" id="IPR001034">
    <property type="entry name" value="DeoR_HTH"/>
</dbReference>
<evidence type="ECO:0000313" key="5">
    <source>
        <dbReference type="Proteomes" id="UP001203761"/>
    </source>
</evidence>
<dbReference type="InterPro" id="IPR026881">
    <property type="entry name" value="WYL_dom"/>
</dbReference>
<keyword evidence="1" id="KW-0805">Transcription regulation</keyword>
<dbReference type="Pfam" id="PF08279">
    <property type="entry name" value="HTH_11"/>
    <property type="match status" value="1"/>
</dbReference>
<dbReference type="Proteomes" id="UP001203761">
    <property type="component" value="Unassembled WGS sequence"/>
</dbReference>
<dbReference type="RefSeq" id="WP_249738284.1">
    <property type="nucleotide sequence ID" value="NZ_JAKNCJ010000009.1"/>
</dbReference>
<dbReference type="InterPro" id="IPR051534">
    <property type="entry name" value="CBASS_pafABC_assoc_protein"/>
</dbReference>
<evidence type="ECO:0000256" key="1">
    <source>
        <dbReference type="ARBA" id="ARBA00023015"/>
    </source>
</evidence>
<dbReference type="Gene3D" id="1.10.10.10">
    <property type="entry name" value="Winged helix-like DNA-binding domain superfamily/Winged helix DNA-binding domain"/>
    <property type="match status" value="1"/>
</dbReference>
<accession>A0ABT0R3Z0</accession>
<sequence>MSDVTERTLHLLSLLQSRAVWSGEELAVQLGVTARSVRRDVERLRRMGYPVHAAHGSGGGYRLGAGRALPPLLLGADEAAAVAVGLRLAAASSIDGLGEQALRALTALEQVLPPAARAEVTAVTTALEVLPSARAGIPGPTLVILAGAVRDGVEARLDYERADGHRSTRRVEPYRVLTIEGRWYLFAWDLERADWRTFRLDRMHEARASTFRFAPRPTPDIEAHVRAAVARGGRAGRVIVRFSVPAAQLRPRIPPTAGTVEADGEDACLLHLAEADLRWVAMHLAHLGLPVEVIEPAALTQAIAELGEWFDRARGVGAGTG</sequence>
<dbReference type="InterPro" id="IPR036388">
    <property type="entry name" value="WH-like_DNA-bd_sf"/>
</dbReference>
<dbReference type="Pfam" id="PF25583">
    <property type="entry name" value="WCX"/>
    <property type="match status" value="1"/>
</dbReference>
<keyword evidence="5" id="KW-1185">Reference proteome</keyword>
<dbReference type="EMBL" id="JAKNCJ010000009">
    <property type="protein sequence ID" value="MCL6424203.1"/>
    <property type="molecule type" value="Genomic_DNA"/>
</dbReference>
<dbReference type="InterPro" id="IPR036390">
    <property type="entry name" value="WH_DNA-bd_sf"/>
</dbReference>